<dbReference type="HOGENOM" id="CLU_040628_0_0_7"/>
<dbReference type="CDD" id="cd01949">
    <property type="entry name" value="GGDEF"/>
    <property type="match status" value="1"/>
</dbReference>
<dbReference type="PROSITE" id="PS50887">
    <property type="entry name" value="GGDEF"/>
    <property type="match status" value="1"/>
</dbReference>
<evidence type="ECO:0000313" key="11">
    <source>
        <dbReference type="Proteomes" id="UP000000602"/>
    </source>
</evidence>
<dbReference type="GO" id="GO:1902201">
    <property type="term" value="P:negative regulation of bacterial-type flagellum-dependent cell motility"/>
    <property type="evidence" value="ECO:0007669"/>
    <property type="project" value="TreeGrafter"/>
</dbReference>
<dbReference type="eggNOG" id="COG3706">
    <property type="taxonomic scope" value="Bacteria"/>
</dbReference>
<feature type="transmembrane region" description="Helical" evidence="8">
    <location>
        <begin position="12"/>
        <end position="36"/>
    </location>
</feature>
<accession>Q6ARR6</accession>
<dbReference type="STRING" id="177439.DP0230"/>
<gene>
    <name evidence="10" type="ordered locus">DP0230</name>
</gene>
<evidence type="ECO:0000256" key="7">
    <source>
        <dbReference type="ARBA" id="ARBA00034247"/>
    </source>
</evidence>
<dbReference type="SMART" id="SM00267">
    <property type="entry name" value="GGDEF"/>
    <property type="match status" value="1"/>
</dbReference>
<dbReference type="SMART" id="SM01049">
    <property type="entry name" value="Cache_2"/>
    <property type="match status" value="1"/>
</dbReference>
<comment type="subcellular location">
    <subcellularLocation>
        <location evidence="1">Cell membrane</location>
        <topology evidence="1">Multi-pass membrane protein</topology>
    </subcellularLocation>
</comment>
<dbReference type="Gene3D" id="3.30.70.270">
    <property type="match status" value="1"/>
</dbReference>
<sequence>MKSNRIRIEKSAILRYFYVGSMSVIILVTVLLSSIYTRSLGEEYTRKIKQLSGGIINEKKRFLRNAVERTIYLIEDERAELRYQNVGKNLSEEEIESLCIERVSRHIRNLRLIDDGYIWVNRIINYDGGDRYGRVQIHPSMPQREGTWVSTNMTDIRGNRPYEDELNGVKKDGEVYFEYYFKKINSEEIAHKLSFAKLYKPYDWIIASGVYLDDVDQLIESETRKMRRTYERHKNNSFSISLLALLLSVAVMVFFERQISRLMLSYEDEIEIYTSRLELFSITDSLTGLYNRFRLDDVFLYEVEQAQRYKRSVSLILLDLDKFKSVNDNHGHQVGDQVIREIARILKESTRVVDTVGRWGGEEFLVICAETTLEGAGILADKIRVSVEENDFPVVGSVTCSFGVSSFHPGDNEASMICRADVALYFAKENGRNRVCFEEL</sequence>
<keyword evidence="11" id="KW-1185">Reference proteome</keyword>
<dbReference type="Pfam" id="PF00990">
    <property type="entry name" value="GGDEF"/>
    <property type="match status" value="1"/>
</dbReference>
<feature type="domain" description="GGDEF" evidence="9">
    <location>
        <begin position="311"/>
        <end position="440"/>
    </location>
</feature>
<dbReference type="eggNOG" id="COG4564">
    <property type="taxonomic scope" value="Bacteria"/>
</dbReference>
<dbReference type="InterPro" id="IPR043128">
    <property type="entry name" value="Rev_trsase/Diguanyl_cyclase"/>
</dbReference>
<keyword evidence="6 8" id="KW-0472">Membrane</keyword>
<keyword evidence="5 8" id="KW-1133">Transmembrane helix</keyword>
<dbReference type="InterPro" id="IPR000160">
    <property type="entry name" value="GGDEF_dom"/>
</dbReference>
<feature type="transmembrane region" description="Helical" evidence="8">
    <location>
        <begin position="237"/>
        <end position="255"/>
    </location>
</feature>
<evidence type="ECO:0000313" key="10">
    <source>
        <dbReference type="EMBL" id="CAG34959.1"/>
    </source>
</evidence>
<dbReference type="KEGG" id="dps:DP0230"/>
<protein>
    <recommendedName>
        <fullName evidence="2">diguanylate cyclase</fullName>
        <ecNumber evidence="2">2.7.7.65</ecNumber>
    </recommendedName>
</protein>
<dbReference type="EMBL" id="CR522870">
    <property type="protein sequence ID" value="CAG34959.1"/>
    <property type="molecule type" value="Genomic_DNA"/>
</dbReference>
<dbReference type="PANTHER" id="PTHR45138:SF9">
    <property type="entry name" value="DIGUANYLATE CYCLASE DGCM-RELATED"/>
    <property type="match status" value="1"/>
</dbReference>
<evidence type="ECO:0000259" key="9">
    <source>
        <dbReference type="PROSITE" id="PS50887"/>
    </source>
</evidence>
<dbReference type="GO" id="GO:0005886">
    <property type="term" value="C:plasma membrane"/>
    <property type="evidence" value="ECO:0007669"/>
    <property type="project" value="UniProtKB-SubCell"/>
</dbReference>
<comment type="catalytic activity">
    <reaction evidence="7">
        <text>2 GTP = 3',3'-c-di-GMP + 2 diphosphate</text>
        <dbReference type="Rhea" id="RHEA:24898"/>
        <dbReference type="ChEBI" id="CHEBI:33019"/>
        <dbReference type="ChEBI" id="CHEBI:37565"/>
        <dbReference type="ChEBI" id="CHEBI:58805"/>
        <dbReference type="EC" id="2.7.7.65"/>
    </reaction>
</comment>
<evidence type="ECO:0000256" key="4">
    <source>
        <dbReference type="ARBA" id="ARBA00022692"/>
    </source>
</evidence>
<organism evidence="10 11">
    <name type="scientific">Desulfotalea psychrophila (strain LSv54 / DSM 12343)</name>
    <dbReference type="NCBI Taxonomy" id="177439"/>
    <lineage>
        <taxon>Bacteria</taxon>
        <taxon>Pseudomonadati</taxon>
        <taxon>Thermodesulfobacteriota</taxon>
        <taxon>Desulfobulbia</taxon>
        <taxon>Desulfobulbales</taxon>
        <taxon>Desulfocapsaceae</taxon>
        <taxon>Desulfotalea</taxon>
    </lineage>
</organism>
<dbReference type="FunFam" id="3.30.70.270:FF:000001">
    <property type="entry name" value="Diguanylate cyclase domain protein"/>
    <property type="match status" value="1"/>
</dbReference>
<evidence type="ECO:0000256" key="8">
    <source>
        <dbReference type="SAM" id="Phobius"/>
    </source>
</evidence>
<proteinExistence type="predicted"/>
<reference evidence="11" key="1">
    <citation type="journal article" date="2004" name="Environ. Microbiol.">
        <title>The genome of Desulfotalea psychrophila, a sulfate-reducing bacterium from permanently cold Arctic sediments.</title>
        <authorList>
            <person name="Rabus R."/>
            <person name="Ruepp A."/>
            <person name="Frickey T."/>
            <person name="Rattei T."/>
            <person name="Fartmann B."/>
            <person name="Stark M."/>
            <person name="Bauer M."/>
            <person name="Zibat A."/>
            <person name="Lombardot T."/>
            <person name="Becker I."/>
            <person name="Amann J."/>
            <person name="Gellner K."/>
            <person name="Teeling H."/>
            <person name="Leuschner W.D."/>
            <person name="Gloeckner F.-O."/>
            <person name="Lupas A.N."/>
            <person name="Amann R."/>
            <person name="Klenk H.-P."/>
        </authorList>
    </citation>
    <scope>NUCLEOTIDE SEQUENCE [LARGE SCALE GENOMIC DNA]</scope>
    <source>
        <strain evidence="11">DSM 12343 / LSv54</strain>
    </source>
</reference>
<dbReference type="AlphaFoldDB" id="Q6ARR6"/>
<evidence type="ECO:0000256" key="3">
    <source>
        <dbReference type="ARBA" id="ARBA00022475"/>
    </source>
</evidence>
<dbReference type="Gene3D" id="3.30.450.20">
    <property type="entry name" value="PAS domain"/>
    <property type="match status" value="1"/>
</dbReference>
<dbReference type="OrthoDB" id="8554767at2"/>
<dbReference type="NCBIfam" id="TIGR00254">
    <property type="entry name" value="GGDEF"/>
    <property type="match status" value="1"/>
</dbReference>
<dbReference type="GO" id="GO:0043709">
    <property type="term" value="P:cell adhesion involved in single-species biofilm formation"/>
    <property type="evidence" value="ECO:0007669"/>
    <property type="project" value="TreeGrafter"/>
</dbReference>
<dbReference type="EC" id="2.7.7.65" evidence="2"/>
<dbReference type="PANTHER" id="PTHR45138">
    <property type="entry name" value="REGULATORY COMPONENTS OF SENSORY TRANSDUCTION SYSTEM"/>
    <property type="match status" value="1"/>
</dbReference>
<dbReference type="Pfam" id="PF08269">
    <property type="entry name" value="dCache_2"/>
    <property type="match status" value="1"/>
</dbReference>
<dbReference type="GO" id="GO:0052621">
    <property type="term" value="F:diguanylate cyclase activity"/>
    <property type="evidence" value="ECO:0007669"/>
    <property type="project" value="UniProtKB-EC"/>
</dbReference>
<evidence type="ECO:0000256" key="6">
    <source>
        <dbReference type="ARBA" id="ARBA00023136"/>
    </source>
</evidence>
<dbReference type="InterPro" id="IPR050469">
    <property type="entry name" value="Diguanylate_Cyclase"/>
</dbReference>
<dbReference type="InterPro" id="IPR029787">
    <property type="entry name" value="Nucleotide_cyclase"/>
</dbReference>
<evidence type="ECO:0000256" key="5">
    <source>
        <dbReference type="ARBA" id="ARBA00022989"/>
    </source>
</evidence>
<evidence type="ECO:0000256" key="2">
    <source>
        <dbReference type="ARBA" id="ARBA00012528"/>
    </source>
</evidence>
<dbReference type="RefSeq" id="WP_011187475.1">
    <property type="nucleotide sequence ID" value="NC_006138.1"/>
</dbReference>
<dbReference type="Proteomes" id="UP000000602">
    <property type="component" value="Chromosome"/>
</dbReference>
<dbReference type="SUPFAM" id="SSF55073">
    <property type="entry name" value="Nucleotide cyclase"/>
    <property type="match status" value="1"/>
</dbReference>
<dbReference type="InterPro" id="IPR004010">
    <property type="entry name" value="Double_Cache_2"/>
</dbReference>
<keyword evidence="4 8" id="KW-0812">Transmembrane</keyword>
<evidence type="ECO:0000256" key="1">
    <source>
        <dbReference type="ARBA" id="ARBA00004651"/>
    </source>
</evidence>
<name>Q6ARR6_DESPS</name>
<dbReference type="InterPro" id="IPR033480">
    <property type="entry name" value="sCache_2"/>
</dbReference>
<keyword evidence="3" id="KW-1003">Cell membrane</keyword>